<organism evidence="2 3">
    <name type="scientific">Martelella mediterranea DSM 17316</name>
    <dbReference type="NCBI Taxonomy" id="1122214"/>
    <lineage>
        <taxon>Bacteria</taxon>
        <taxon>Pseudomonadati</taxon>
        <taxon>Pseudomonadota</taxon>
        <taxon>Alphaproteobacteria</taxon>
        <taxon>Hyphomicrobiales</taxon>
        <taxon>Aurantimonadaceae</taxon>
        <taxon>Martelella</taxon>
    </lineage>
</organism>
<dbReference type="eggNOG" id="COG2331">
    <property type="taxonomic scope" value="Bacteria"/>
</dbReference>
<sequence>MPNYDYNCPDCGSFTETRPMALSGEPCDCPQCGTASPRAFFTTPFFAMMDGATRSALATNERSANAPKTSKSLGHGPGCGCCSGGGKNPKTVYRADGSKTFPSARPWMIGH</sequence>
<dbReference type="Pfam" id="PF09723">
    <property type="entry name" value="Zn_ribbon_8"/>
    <property type="match status" value="1"/>
</dbReference>
<dbReference type="RefSeq" id="WP_018067183.1">
    <property type="nucleotide sequence ID" value="NZ_AQWH01000035.1"/>
</dbReference>
<dbReference type="KEGG" id="mmed:Mame_00491"/>
<feature type="domain" description="Putative regulatory protein FmdB zinc ribbon" evidence="1">
    <location>
        <begin position="1"/>
        <end position="41"/>
    </location>
</feature>
<dbReference type="InterPro" id="IPR013429">
    <property type="entry name" value="Regulatory_FmdB_Zinc_ribbon"/>
</dbReference>
<accession>A0A1U9YWS4</accession>
<dbReference type="STRING" id="1122214.Mame_00491"/>
<evidence type="ECO:0000313" key="3">
    <source>
        <dbReference type="Proteomes" id="UP000191135"/>
    </source>
</evidence>
<keyword evidence="3" id="KW-1185">Reference proteome</keyword>
<reference evidence="2 3" key="1">
    <citation type="submission" date="2017-03" db="EMBL/GenBank/DDBJ databases">
        <title>Foreign affairs: Plasmid Transfer between Roseobacters and Rhizobia.</title>
        <authorList>
            <person name="Bartling P."/>
            <person name="Bunk B."/>
            <person name="Overmann J."/>
            <person name="Brinkmann H."/>
            <person name="Petersen J."/>
        </authorList>
    </citation>
    <scope>NUCLEOTIDE SEQUENCE [LARGE SCALE GENOMIC DNA]</scope>
    <source>
        <strain evidence="2 3">MACL11</strain>
    </source>
</reference>
<dbReference type="OrthoDB" id="9813321at2"/>
<dbReference type="NCBIfam" id="TIGR02605">
    <property type="entry name" value="CxxC_CxxC_SSSS"/>
    <property type="match status" value="1"/>
</dbReference>
<protein>
    <submittedName>
        <fullName evidence="2">Putative regulatory protein, FmdB family</fullName>
    </submittedName>
</protein>
<gene>
    <name evidence="2" type="ORF">Mame_00491</name>
</gene>
<name>A0A1U9YWS4_9HYPH</name>
<dbReference type="AlphaFoldDB" id="A0A1U9YWS4"/>
<evidence type="ECO:0000259" key="1">
    <source>
        <dbReference type="SMART" id="SM00834"/>
    </source>
</evidence>
<dbReference type="Proteomes" id="UP000191135">
    <property type="component" value="Chromosome"/>
</dbReference>
<dbReference type="SMART" id="SM00834">
    <property type="entry name" value="CxxC_CXXC_SSSS"/>
    <property type="match status" value="1"/>
</dbReference>
<proteinExistence type="predicted"/>
<evidence type="ECO:0000313" key="2">
    <source>
        <dbReference type="EMBL" id="AQZ49874.1"/>
    </source>
</evidence>
<dbReference type="EMBL" id="CP020330">
    <property type="protein sequence ID" value="AQZ49874.1"/>
    <property type="molecule type" value="Genomic_DNA"/>
</dbReference>